<comment type="caution">
    <text evidence="3">The sequence shown here is derived from an EMBL/GenBank/DDBJ whole genome shotgun (WGS) entry which is preliminary data.</text>
</comment>
<dbReference type="GO" id="GO:0015385">
    <property type="term" value="F:sodium:proton antiporter activity"/>
    <property type="evidence" value="ECO:0007669"/>
    <property type="project" value="TreeGrafter"/>
</dbReference>
<keyword evidence="2" id="KW-0472">Membrane</keyword>
<evidence type="ECO:0000313" key="4">
    <source>
        <dbReference type="Proteomes" id="UP000257127"/>
    </source>
</evidence>
<accession>A0A3E1EWU2</accession>
<name>A0A3E1EWU2_9FLAO</name>
<sequence length="138" mass="15461">MNDILIMIIISLGTLFILLASIGLLRMPDLFLRMSVTTKAATLGVGLILMGLAFYYTETSITTRVIAIIVFLLLTAPISAHVIGRASYFVGVKMWDKTHIDDLKGMYNTKTHDLMSGFEEEEKEEEKKESNENLNNES</sequence>
<reference evidence="3 4" key="1">
    <citation type="submission" date="2018-08" db="EMBL/GenBank/DDBJ databases">
        <title>The draft genome squence of Brumimicrobium sp. N62.</title>
        <authorList>
            <person name="Du Z.-J."/>
            <person name="Luo H.-R."/>
        </authorList>
    </citation>
    <scope>NUCLEOTIDE SEQUENCE [LARGE SCALE GENOMIC DNA]</scope>
    <source>
        <strain evidence="3 4">N62</strain>
    </source>
</reference>
<dbReference type="NCBIfam" id="TIGR01300">
    <property type="entry name" value="CPA3_mnhG_phaG"/>
    <property type="match status" value="1"/>
</dbReference>
<dbReference type="PANTHER" id="PTHR34703">
    <property type="entry name" value="ANTIPORTER SUBUNIT MNHG2-RELATED"/>
    <property type="match status" value="1"/>
</dbReference>
<keyword evidence="4" id="KW-1185">Reference proteome</keyword>
<dbReference type="NCBIfam" id="NF009314">
    <property type="entry name" value="PRK12674.1-2"/>
    <property type="match status" value="1"/>
</dbReference>
<dbReference type="PANTHER" id="PTHR34703:SF1">
    <property type="entry name" value="ANTIPORTER SUBUNIT MNHG2-RELATED"/>
    <property type="match status" value="1"/>
</dbReference>
<feature type="transmembrane region" description="Helical" evidence="2">
    <location>
        <begin position="37"/>
        <end position="57"/>
    </location>
</feature>
<dbReference type="RefSeq" id="WP_116881298.1">
    <property type="nucleotide sequence ID" value="NZ_QURB01000006.1"/>
</dbReference>
<keyword evidence="2" id="KW-0812">Transmembrane</keyword>
<gene>
    <name evidence="3" type="ORF">DXU93_10785</name>
</gene>
<feature type="transmembrane region" description="Helical" evidence="2">
    <location>
        <begin position="63"/>
        <end position="84"/>
    </location>
</feature>
<protein>
    <submittedName>
        <fullName evidence="3">Monovalent cation/H(+) antiporter subunit G</fullName>
    </submittedName>
</protein>
<dbReference type="Pfam" id="PF03334">
    <property type="entry name" value="PhaG_MnhG_YufB"/>
    <property type="match status" value="1"/>
</dbReference>
<dbReference type="OrthoDB" id="9806575at2"/>
<organism evidence="3 4">
    <name type="scientific">Brumimicrobium aurantiacum</name>
    <dbReference type="NCBI Taxonomy" id="1737063"/>
    <lineage>
        <taxon>Bacteria</taxon>
        <taxon>Pseudomonadati</taxon>
        <taxon>Bacteroidota</taxon>
        <taxon>Flavobacteriia</taxon>
        <taxon>Flavobacteriales</taxon>
        <taxon>Crocinitomicaceae</taxon>
        <taxon>Brumimicrobium</taxon>
    </lineage>
</organism>
<proteinExistence type="predicted"/>
<dbReference type="EMBL" id="QURB01000006">
    <property type="protein sequence ID" value="RFC54017.1"/>
    <property type="molecule type" value="Genomic_DNA"/>
</dbReference>
<evidence type="ECO:0000256" key="2">
    <source>
        <dbReference type="SAM" id="Phobius"/>
    </source>
</evidence>
<feature type="region of interest" description="Disordered" evidence="1">
    <location>
        <begin position="118"/>
        <end position="138"/>
    </location>
</feature>
<evidence type="ECO:0000256" key="1">
    <source>
        <dbReference type="SAM" id="MobiDB-lite"/>
    </source>
</evidence>
<feature type="transmembrane region" description="Helical" evidence="2">
    <location>
        <begin position="6"/>
        <end position="25"/>
    </location>
</feature>
<dbReference type="AlphaFoldDB" id="A0A3E1EWU2"/>
<evidence type="ECO:0000313" key="3">
    <source>
        <dbReference type="EMBL" id="RFC54017.1"/>
    </source>
</evidence>
<dbReference type="Proteomes" id="UP000257127">
    <property type="component" value="Unassembled WGS sequence"/>
</dbReference>
<dbReference type="InterPro" id="IPR005133">
    <property type="entry name" value="PhaG_MnhG_YufB"/>
</dbReference>
<keyword evidence="2" id="KW-1133">Transmembrane helix</keyword>